<feature type="compositionally biased region" description="Basic and acidic residues" evidence="1">
    <location>
        <begin position="123"/>
        <end position="132"/>
    </location>
</feature>
<name>A0A7U7J087_9PROT</name>
<reference evidence="2 3" key="2">
    <citation type="journal article" date="2014" name="PLoS ONE">
        <title>Evolution of mitochondria reconstructed from the energy metabolism of living bacteria.</title>
        <authorList>
            <person name="Degli Esposti M."/>
            <person name="Chouaia B."/>
            <person name="Comandatore F."/>
            <person name="Crotti E."/>
            <person name="Sassera D."/>
            <person name="Lievens P.M."/>
            <person name="Daffonchio D."/>
            <person name="Bandi C."/>
        </authorList>
    </citation>
    <scope>NUCLEOTIDE SEQUENCE [LARGE SCALE GENOMIC DNA]</scope>
    <source>
        <strain evidence="3">AM169</strain>
    </source>
</reference>
<dbReference type="EMBL" id="CBLY010000002">
    <property type="protein sequence ID" value="CDG32916.1"/>
    <property type="molecule type" value="Genomic_DNA"/>
</dbReference>
<evidence type="ECO:0000313" key="3">
    <source>
        <dbReference type="Proteomes" id="UP000027590"/>
    </source>
</evidence>
<reference evidence="2 3" key="1">
    <citation type="journal article" date="2014" name="Genome Biol. Evol.">
        <title>Acetic acid bacteria genomes reveal functional traits for adaptation to life in insect guts.</title>
        <authorList>
            <person name="Chouaia B."/>
            <person name="Gaiarsa S."/>
            <person name="Crotti E."/>
            <person name="Comandatore F."/>
            <person name="Degli Esposti M."/>
            <person name="Ricci I."/>
            <person name="Alma A."/>
            <person name="Favia G."/>
            <person name="Bandi C."/>
            <person name="Daffonchio D."/>
        </authorList>
    </citation>
    <scope>NUCLEOTIDE SEQUENCE [LARGE SCALE GENOMIC DNA]</scope>
    <source>
        <strain evidence="3">AM169</strain>
    </source>
</reference>
<accession>A0A7U7J087</accession>
<dbReference type="Pfam" id="PF09538">
    <property type="entry name" value="FYDLN_acid"/>
    <property type="match status" value="1"/>
</dbReference>
<evidence type="ECO:0000313" key="2">
    <source>
        <dbReference type="EMBL" id="CDG32916.1"/>
    </source>
</evidence>
<protein>
    <recommendedName>
        <fullName evidence="4">TIGR02300 family protein</fullName>
    </recommendedName>
</protein>
<dbReference type="AlphaFoldDB" id="A0A7U7J087"/>
<evidence type="ECO:0008006" key="4">
    <source>
        <dbReference type="Google" id="ProtNLM"/>
    </source>
</evidence>
<evidence type="ECO:0000256" key="1">
    <source>
        <dbReference type="SAM" id="MobiDB-lite"/>
    </source>
</evidence>
<feature type="compositionally biased region" description="Basic and acidic residues" evidence="1">
    <location>
        <begin position="70"/>
        <end position="87"/>
    </location>
</feature>
<gene>
    <name evidence="2" type="ORF">SACS_0178</name>
</gene>
<feature type="region of interest" description="Disordered" evidence="1">
    <location>
        <begin position="63"/>
        <end position="132"/>
    </location>
</feature>
<comment type="caution">
    <text evidence="2">The sequence shown here is derived from an EMBL/GenBank/DDBJ whole genome shotgun (WGS) entry which is preliminary data.</text>
</comment>
<dbReference type="InterPro" id="IPR012644">
    <property type="entry name" value="CHP02300_FYDLN_acid"/>
</dbReference>
<feature type="compositionally biased region" description="Acidic residues" evidence="1">
    <location>
        <begin position="88"/>
        <end position="118"/>
    </location>
</feature>
<organism evidence="2 3">
    <name type="scientific">Parasaccharibacter apium</name>
    <dbReference type="NCBI Taxonomy" id="1510841"/>
    <lineage>
        <taxon>Bacteria</taxon>
        <taxon>Pseudomonadati</taxon>
        <taxon>Pseudomonadota</taxon>
        <taxon>Alphaproteobacteria</taxon>
        <taxon>Acetobacterales</taxon>
        <taxon>Acetobacteraceae</taxon>
        <taxon>Parasaccharibacter</taxon>
    </lineage>
</organism>
<sequence length="132" mass="14585">MEKYLTAGHFGGMAQSLLFCGNMGSSIMAKPELGLKRTCVDCNARFYDLNRVPAVCPKCGTTQPGNLSRLKKEDELADEKDKNLAQEEHEDDMDIDTGDDDDVISGDDDLDDDDDISQDIEVSTDKDDRDDS</sequence>
<dbReference type="NCBIfam" id="TIGR02300">
    <property type="entry name" value="FYDLN_acid"/>
    <property type="match status" value="1"/>
</dbReference>
<proteinExistence type="predicted"/>
<dbReference type="Proteomes" id="UP000027590">
    <property type="component" value="Unassembled WGS sequence"/>
</dbReference>